<evidence type="ECO:0000256" key="1">
    <source>
        <dbReference type="ARBA" id="ARBA00004141"/>
    </source>
</evidence>
<dbReference type="PROSITE" id="PS01271">
    <property type="entry name" value="NA_SULFATE"/>
    <property type="match status" value="1"/>
</dbReference>
<keyword evidence="4" id="KW-0677">Repeat</keyword>
<sequence>MNTELLLVLVLLCACVGLFIVNKPRMDVVALCVIVLLPLLGIMSVQEALLGFSDSNVVLIGALFIVGEGLSRTGISYRVGDWLLRRAGNSETRLLALLMLAVAALGSVISSTGIVAIFIPVVLSCASRMGVAPGRFMMTLSFSGLISGMMTLVSTPPNMMVDSALRREGHEGLSFFSYTPIGLVVLALGLGYMLVARHWLAGEKHAEASSSGGSSGTGSAVPRGPAKRLDDFIREYGLEGRAHRLRLKIHSPLVGLKLRELTLRQEFGANVVAVERRGRLSDELCEPNSGLELREGDVLLIDLFRAGAELRRLCQVMSLEMLDMPEGYFTDESREIGMAEVLLPPDSALIGKNVPEAALRRRYGLNVVAVRRNRQPLGSFALDQRFRAGDTLLVVGSWKAIRRLQRRLEDFLVLTLPAESAAVAPALSRAPYALLSLGIMVGLMVSGLVPNVIAALIACLLMGAFRCIDLSSAYKSIHWPSLVLIAGMIPFALALERTGGVDMAVNGLVNALGEAGPRVLLGGLFVVTMLITLFISNTATAVLMAPIAVTLATRMDASPLPFAITVALAASTAFSTPVASPVNMLVLGPGGYRFIDFVKVGLPFSAVVLAVCVLLVPLFFPL</sequence>
<dbReference type="PANTHER" id="PTHR43652:SF1">
    <property type="entry name" value="RESPONSE REGULATOR"/>
    <property type="match status" value="1"/>
</dbReference>
<dbReference type="InterPro" id="IPR006037">
    <property type="entry name" value="RCK_C"/>
</dbReference>
<feature type="transmembrane region" description="Helical" evidence="7">
    <location>
        <begin position="175"/>
        <end position="195"/>
    </location>
</feature>
<dbReference type="GO" id="GO:0005886">
    <property type="term" value="C:plasma membrane"/>
    <property type="evidence" value="ECO:0007669"/>
    <property type="project" value="TreeGrafter"/>
</dbReference>
<comment type="caution">
    <text evidence="9">The sequence shown here is derived from an EMBL/GenBank/DDBJ whole genome shotgun (WGS) entry which is preliminary data.</text>
</comment>
<feature type="transmembrane region" description="Helical" evidence="7">
    <location>
        <begin position="411"/>
        <end position="428"/>
    </location>
</feature>
<feature type="transmembrane region" description="Helical" evidence="7">
    <location>
        <begin position="477"/>
        <end position="495"/>
    </location>
</feature>
<feature type="transmembrane region" description="Helical" evidence="7">
    <location>
        <begin position="515"/>
        <end position="548"/>
    </location>
</feature>
<dbReference type="InterPro" id="IPR036721">
    <property type="entry name" value="RCK_C_sf"/>
</dbReference>
<feature type="transmembrane region" description="Helical" evidence="7">
    <location>
        <begin position="560"/>
        <end position="580"/>
    </location>
</feature>
<feature type="transmembrane region" description="Helical" evidence="7">
    <location>
        <begin position="135"/>
        <end position="155"/>
    </location>
</feature>
<keyword evidence="5 7" id="KW-1133">Transmembrane helix</keyword>
<feature type="domain" description="RCK C-terminal" evidence="8">
    <location>
        <begin position="230"/>
        <end position="319"/>
    </location>
</feature>
<dbReference type="InterPro" id="IPR051679">
    <property type="entry name" value="DASS-Related_Transporters"/>
</dbReference>
<dbReference type="EMBL" id="LSZQ01000041">
    <property type="protein sequence ID" value="KXU35949.1"/>
    <property type="molecule type" value="Genomic_DNA"/>
</dbReference>
<protein>
    <submittedName>
        <fullName evidence="9">Citrate transporter</fullName>
    </submittedName>
</protein>
<evidence type="ECO:0000256" key="4">
    <source>
        <dbReference type="ARBA" id="ARBA00022737"/>
    </source>
</evidence>
<keyword evidence="2" id="KW-0813">Transport</keyword>
<evidence type="ECO:0000256" key="2">
    <source>
        <dbReference type="ARBA" id="ARBA00022448"/>
    </source>
</evidence>
<feature type="transmembrane region" description="Helical" evidence="7">
    <location>
        <begin position="95"/>
        <end position="123"/>
    </location>
</feature>
<feature type="transmembrane region" description="Helical" evidence="7">
    <location>
        <begin position="434"/>
        <end position="465"/>
    </location>
</feature>
<name>A0A139SN38_9BACT</name>
<keyword evidence="10" id="KW-1185">Reference proteome</keyword>
<dbReference type="GO" id="GO:0008324">
    <property type="term" value="F:monoatomic cation transmembrane transporter activity"/>
    <property type="evidence" value="ECO:0007669"/>
    <property type="project" value="InterPro"/>
</dbReference>
<feature type="transmembrane region" description="Helical" evidence="7">
    <location>
        <begin position="600"/>
        <end position="620"/>
    </location>
</feature>
<keyword evidence="3 7" id="KW-0812">Transmembrane</keyword>
<dbReference type="Pfam" id="PF03600">
    <property type="entry name" value="CitMHS"/>
    <property type="match status" value="1"/>
</dbReference>
<dbReference type="RefSeq" id="WP_068629979.1">
    <property type="nucleotide sequence ID" value="NZ_LSZQ01000041.1"/>
</dbReference>
<dbReference type="InterPro" id="IPR031312">
    <property type="entry name" value="Na/sul_symport_CS"/>
</dbReference>
<dbReference type="PANTHER" id="PTHR43652">
    <property type="entry name" value="BASIC AMINO ACID ANTIPORTER YFCC-RELATED"/>
    <property type="match status" value="1"/>
</dbReference>
<dbReference type="GO" id="GO:0006813">
    <property type="term" value="P:potassium ion transport"/>
    <property type="evidence" value="ECO:0007669"/>
    <property type="project" value="InterPro"/>
</dbReference>
<keyword evidence="6 7" id="KW-0472">Membrane</keyword>
<dbReference type="InterPro" id="IPR004680">
    <property type="entry name" value="Cit_transptr-like_dom"/>
</dbReference>
<evidence type="ECO:0000256" key="6">
    <source>
        <dbReference type="ARBA" id="ARBA00023136"/>
    </source>
</evidence>
<dbReference type="PROSITE" id="PS51202">
    <property type="entry name" value="RCK_C"/>
    <property type="match status" value="2"/>
</dbReference>
<evidence type="ECO:0000313" key="10">
    <source>
        <dbReference type="Proteomes" id="UP000070058"/>
    </source>
</evidence>
<reference evidence="10" key="1">
    <citation type="submission" date="2016-02" db="EMBL/GenBank/DDBJ databases">
        <authorList>
            <person name="Sanders J.G."/>
            <person name="Lin J.Y."/>
            <person name="Wertz J.T."/>
            <person name="Russell J.A."/>
            <person name="Moreau C.S."/>
            <person name="Powell S."/>
        </authorList>
    </citation>
    <scope>NUCLEOTIDE SEQUENCE [LARGE SCALE GENOMIC DNA]</scope>
    <source>
        <strain evidence="10">CAG34</strain>
    </source>
</reference>
<dbReference type="Proteomes" id="UP000070058">
    <property type="component" value="Unassembled WGS sequence"/>
</dbReference>
<gene>
    <name evidence="9" type="ORF">AXK11_05370</name>
</gene>
<evidence type="ECO:0000313" key="9">
    <source>
        <dbReference type="EMBL" id="KXU35949.1"/>
    </source>
</evidence>
<dbReference type="AlphaFoldDB" id="A0A139SN38"/>
<evidence type="ECO:0000256" key="7">
    <source>
        <dbReference type="SAM" id="Phobius"/>
    </source>
</evidence>
<proteinExistence type="predicted"/>
<dbReference type="Gene3D" id="3.30.70.1450">
    <property type="entry name" value="Regulator of K+ conductance, C-terminal domain"/>
    <property type="match status" value="2"/>
</dbReference>
<organism evidence="9 10">
    <name type="scientific">Cephaloticoccus primus</name>
    <dbReference type="NCBI Taxonomy" id="1548207"/>
    <lineage>
        <taxon>Bacteria</taxon>
        <taxon>Pseudomonadati</taxon>
        <taxon>Verrucomicrobiota</taxon>
        <taxon>Opitutia</taxon>
        <taxon>Opitutales</taxon>
        <taxon>Opitutaceae</taxon>
        <taxon>Cephaloticoccus</taxon>
    </lineage>
</organism>
<dbReference type="Pfam" id="PF02080">
    <property type="entry name" value="TrkA_C"/>
    <property type="match status" value="2"/>
</dbReference>
<feature type="transmembrane region" description="Helical" evidence="7">
    <location>
        <begin position="28"/>
        <end position="45"/>
    </location>
</feature>
<feature type="domain" description="RCK C-terminal" evidence="8">
    <location>
        <begin position="326"/>
        <end position="410"/>
    </location>
</feature>
<dbReference type="OrthoDB" id="9765532at2"/>
<comment type="subcellular location">
    <subcellularLocation>
        <location evidence="1">Membrane</location>
        <topology evidence="1">Multi-pass membrane protein</topology>
    </subcellularLocation>
</comment>
<dbReference type="SUPFAM" id="SSF116726">
    <property type="entry name" value="TrkA C-terminal domain-like"/>
    <property type="match status" value="2"/>
</dbReference>
<evidence type="ECO:0000256" key="3">
    <source>
        <dbReference type="ARBA" id="ARBA00022692"/>
    </source>
</evidence>
<evidence type="ECO:0000259" key="8">
    <source>
        <dbReference type="PROSITE" id="PS51202"/>
    </source>
</evidence>
<evidence type="ECO:0000256" key="5">
    <source>
        <dbReference type="ARBA" id="ARBA00022989"/>
    </source>
</evidence>
<accession>A0A139SN38</accession>